<evidence type="ECO:0000256" key="5">
    <source>
        <dbReference type="ARBA" id="ARBA00023235"/>
    </source>
</evidence>
<accession>A0ABY3PGN4</accession>
<comment type="pathway">
    <text evidence="7">Cell wall biogenesis; peptidoglycan biosynthesis.</text>
</comment>
<dbReference type="PANTHER" id="PTHR21198">
    <property type="entry name" value="GLUTAMATE RACEMASE"/>
    <property type="match status" value="1"/>
</dbReference>
<dbReference type="InterPro" id="IPR001920">
    <property type="entry name" value="Asp/Glu_race"/>
</dbReference>
<proteinExistence type="inferred from homology"/>
<keyword evidence="5 7" id="KW-0413">Isomerase</keyword>
<evidence type="ECO:0000313" key="9">
    <source>
        <dbReference type="Proteomes" id="UP001054846"/>
    </source>
</evidence>
<dbReference type="EMBL" id="CP063845">
    <property type="protein sequence ID" value="UFP92831.1"/>
    <property type="molecule type" value="Genomic_DNA"/>
</dbReference>
<dbReference type="GO" id="GO:0008881">
    <property type="term" value="F:glutamate racemase activity"/>
    <property type="evidence" value="ECO:0007669"/>
    <property type="project" value="UniProtKB-EC"/>
</dbReference>
<protein>
    <recommendedName>
        <fullName evidence="2 7">Glutamate racemase</fullName>
        <ecNumber evidence="2 7">5.1.1.3</ecNumber>
    </recommendedName>
</protein>
<evidence type="ECO:0000313" key="8">
    <source>
        <dbReference type="EMBL" id="UFP92831.1"/>
    </source>
</evidence>
<dbReference type="InterPro" id="IPR015942">
    <property type="entry name" value="Asp/Glu/hydantoin_racemase"/>
</dbReference>
<dbReference type="EC" id="5.1.1.3" evidence="2 7"/>
<comment type="similarity">
    <text evidence="7">Belongs to the aspartate/glutamate racemases family.</text>
</comment>
<dbReference type="InterPro" id="IPR004391">
    <property type="entry name" value="Glu_race"/>
</dbReference>
<feature type="binding site" evidence="7">
    <location>
        <begin position="71"/>
        <end position="72"/>
    </location>
    <ligand>
        <name>substrate</name>
    </ligand>
</feature>
<feature type="binding site" evidence="7">
    <location>
        <begin position="39"/>
        <end position="40"/>
    </location>
    <ligand>
        <name>substrate</name>
    </ligand>
</feature>
<evidence type="ECO:0000256" key="2">
    <source>
        <dbReference type="ARBA" id="ARBA00013090"/>
    </source>
</evidence>
<evidence type="ECO:0000256" key="4">
    <source>
        <dbReference type="ARBA" id="ARBA00022984"/>
    </source>
</evidence>
<dbReference type="NCBIfam" id="TIGR00067">
    <property type="entry name" value="glut_race"/>
    <property type="match status" value="1"/>
</dbReference>
<evidence type="ECO:0000256" key="6">
    <source>
        <dbReference type="ARBA" id="ARBA00023316"/>
    </source>
</evidence>
<dbReference type="Pfam" id="PF01177">
    <property type="entry name" value="Asp_Glu_race"/>
    <property type="match status" value="1"/>
</dbReference>
<feature type="active site" description="Proton donor/acceptor" evidence="7">
    <location>
        <position position="179"/>
    </location>
</feature>
<gene>
    <name evidence="7" type="primary">murI</name>
    <name evidence="8" type="ORF">ISF26_13455</name>
</gene>
<evidence type="ECO:0000256" key="1">
    <source>
        <dbReference type="ARBA" id="ARBA00001602"/>
    </source>
</evidence>
<evidence type="ECO:0000256" key="7">
    <source>
        <dbReference type="HAMAP-Rule" id="MF_00258"/>
    </source>
</evidence>
<dbReference type="SUPFAM" id="SSF53681">
    <property type="entry name" value="Aspartate/glutamate racemase"/>
    <property type="match status" value="2"/>
</dbReference>
<dbReference type="PANTHER" id="PTHR21198:SF2">
    <property type="entry name" value="GLUTAMATE RACEMASE"/>
    <property type="match status" value="1"/>
</dbReference>
<dbReference type="HAMAP" id="MF_00258">
    <property type="entry name" value="Glu_racemase"/>
    <property type="match status" value="1"/>
</dbReference>
<keyword evidence="4 7" id="KW-0573">Peptidoglycan synthesis</keyword>
<evidence type="ECO:0000256" key="3">
    <source>
        <dbReference type="ARBA" id="ARBA00022960"/>
    </source>
</evidence>
<dbReference type="RefSeq" id="WP_230839825.1">
    <property type="nucleotide sequence ID" value="NZ_CP063845.1"/>
</dbReference>
<keyword evidence="3 7" id="KW-0133">Cell shape</keyword>
<reference evidence="8 9" key="1">
    <citation type="journal article" date="2021" name="Genome Biol. Evol.">
        <title>Complete Genome Sequencing of a Novel Gloeobacter Species from a Waterfall Cave in Mexico.</title>
        <authorList>
            <person name="Saw J.H."/>
            <person name="Cardona T."/>
            <person name="Montejano G."/>
        </authorList>
    </citation>
    <scope>NUCLEOTIDE SEQUENCE [LARGE SCALE GENOMIC DNA]</scope>
    <source>
        <strain evidence="8">MG652769</strain>
    </source>
</reference>
<comment type="function">
    <text evidence="7">Provides the (R)-glutamate required for cell wall biosynthesis.</text>
</comment>
<keyword evidence="6 7" id="KW-0961">Cell wall biogenesis/degradation</keyword>
<sequence length="265" mass="28900">MVLGLFDSGLGGLTVLREIARRLPAQPVFYFADTARLPYGSRTPAEICRYVREILHWFEQQGVRRVLMACNTSSALALPVVASEYVLEVGGLIAPAARAAARRGRRIGVIATAATVQSHAYTRAIQTLAPQAQVWEVACPEFVPLVESGRLLGEEVRSVARRYLAPLLEKRIDTLVYGCTHYLYLDPVIGDLLPASVHRIDPAVAAVADLAAALPPSRRLESRASCHFFVSGDPVRFAQAAYPWLNYYPQVQAVALPPLPAAQAN</sequence>
<comment type="catalytic activity">
    <reaction evidence="1 7">
        <text>L-glutamate = D-glutamate</text>
        <dbReference type="Rhea" id="RHEA:12813"/>
        <dbReference type="ChEBI" id="CHEBI:29985"/>
        <dbReference type="ChEBI" id="CHEBI:29986"/>
        <dbReference type="EC" id="5.1.1.3"/>
    </reaction>
</comment>
<keyword evidence="9" id="KW-1185">Reference proteome</keyword>
<organism evidence="8 9">
    <name type="scientific">Gloeobacter morelensis MG652769</name>
    <dbReference type="NCBI Taxonomy" id="2781736"/>
    <lineage>
        <taxon>Bacteria</taxon>
        <taxon>Bacillati</taxon>
        <taxon>Cyanobacteriota</taxon>
        <taxon>Cyanophyceae</taxon>
        <taxon>Gloeobacterales</taxon>
        <taxon>Gloeobacteraceae</taxon>
        <taxon>Gloeobacter</taxon>
        <taxon>Gloeobacter morelensis</taxon>
    </lineage>
</organism>
<dbReference type="Proteomes" id="UP001054846">
    <property type="component" value="Chromosome"/>
</dbReference>
<dbReference type="Gene3D" id="3.40.50.1860">
    <property type="match status" value="2"/>
</dbReference>
<name>A0ABY3PGN4_9CYAN</name>
<feature type="active site" description="Proton donor/acceptor" evidence="7">
    <location>
        <position position="70"/>
    </location>
</feature>
<feature type="binding site" evidence="7">
    <location>
        <begin position="180"/>
        <end position="181"/>
    </location>
    <ligand>
        <name>substrate</name>
    </ligand>
</feature>
<feature type="binding site" evidence="7">
    <location>
        <begin position="7"/>
        <end position="8"/>
    </location>
    <ligand>
        <name>substrate</name>
    </ligand>
</feature>